<protein>
    <submittedName>
        <fullName evidence="2">Fimbrial assembly protein</fullName>
    </submittedName>
</protein>
<dbReference type="Proteomes" id="UP001232536">
    <property type="component" value="Unassembled WGS sequence"/>
</dbReference>
<evidence type="ECO:0000256" key="1">
    <source>
        <dbReference type="SAM" id="Phobius"/>
    </source>
</evidence>
<organism evidence="2 3">
    <name type="scientific">Actinotalea lenta</name>
    <dbReference type="NCBI Taxonomy" id="3064654"/>
    <lineage>
        <taxon>Bacteria</taxon>
        <taxon>Bacillati</taxon>
        <taxon>Actinomycetota</taxon>
        <taxon>Actinomycetes</taxon>
        <taxon>Micrococcales</taxon>
        <taxon>Cellulomonadaceae</taxon>
        <taxon>Actinotalea</taxon>
    </lineage>
</organism>
<sequence length="231" mass="24579">MTETEVKRRPAKRSRREPSVVPAIPQVNLLPPEVVAARGLRIVRRWLGVLVVIAVVLAAGVVALAWESQRAAQADLTTAQADTTRLQAERQKYIEVPLVRGEIDRVAAARTFGMSTEIELAKYLAAISATAPAGIAIQSVQVAVEPPTTEPGTPTDPLAGPSVGSLTFEADSLTVPDTADWIDALNALPGLSDAWFTAAEVTEANGTVYYTVSATVNLTSDAYAQRFEEGN</sequence>
<comment type="caution">
    <text evidence="2">The sequence shown here is derived from an EMBL/GenBank/DDBJ whole genome shotgun (WGS) entry which is preliminary data.</text>
</comment>
<dbReference type="EMBL" id="JAUQYP010000001">
    <property type="protein sequence ID" value="MDO8107790.1"/>
    <property type="molecule type" value="Genomic_DNA"/>
</dbReference>
<keyword evidence="1" id="KW-0472">Membrane</keyword>
<accession>A0ABT9DA83</accession>
<keyword evidence="1" id="KW-1133">Transmembrane helix</keyword>
<gene>
    <name evidence="2" type="ORF">Q6348_11335</name>
</gene>
<keyword evidence="1" id="KW-0812">Transmembrane</keyword>
<evidence type="ECO:0000313" key="3">
    <source>
        <dbReference type="Proteomes" id="UP001232536"/>
    </source>
</evidence>
<feature type="transmembrane region" description="Helical" evidence="1">
    <location>
        <begin position="46"/>
        <end position="66"/>
    </location>
</feature>
<reference evidence="2 3" key="1">
    <citation type="submission" date="2023-07" db="EMBL/GenBank/DDBJ databases">
        <title>Description of novel actinomycetes strains, isolated from tidal flat sediment.</title>
        <authorList>
            <person name="Lu C."/>
        </authorList>
    </citation>
    <scope>NUCLEOTIDE SEQUENCE [LARGE SCALE GENOMIC DNA]</scope>
    <source>
        <strain evidence="2 3">SYSU T00b441</strain>
    </source>
</reference>
<keyword evidence="3" id="KW-1185">Reference proteome</keyword>
<evidence type="ECO:0000313" key="2">
    <source>
        <dbReference type="EMBL" id="MDO8107790.1"/>
    </source>
</evidence>
<dbReference type="RefSeq" id="WP_304601398.1">
    <property type="nucleotide sequence ID" value="NZ_JAUQYP010000001.1"/>
</dbReference>
<name>A0ABT9DA83_9CELL</name>
<proteinExistence type="predicted"/>